<accession>A0A135LIK3</accession>
<sequence length="269" mass="30781">MECQNVPNIDLCLPSTRRYQYQGKEQFRELLGQFLDQVLDDPTTLDENEYIIFHIDNSNIERDFLDEEGSICFISFEPAKSILVVKMHTMMRQNGADSIKSAVRSVLSPMGLRKAFRGSSGVPVHLPNETEVANAAWVPVGTRYATMVLEVAVSECLARLRRDVDMWVDPARGNIKVVLMIVRKSEIKLERYEWDSIKQKSRRAQLIIIKENEGQVTVAESPLIIPFEYLLERAPLPEESDIQIEEKALKEIADDVWSCQESPFLQPKP</sequence>
<dbReference type="GeneID" id="63705651"/>
<dbReference type="EMBL" id="LHQR01000065">
    <property type="protein sequence ID" value="KXG48768.1"/>
    <property type="molecule type" value="Genomic_DNA"/>
</dbReference>
<dbReference type="Proteomes" id="UP000070168">
    <property type="component" value="Unassembled WGS sequence"/>
</dbReference>
<reference evidence="1 2" key="1">
    <citation type="journal article" date="2016" name="BMC Genomics">
        <title>Genome sequencing and secondary metabolism of the postharvest pathogen Penicillium griseofulvum.</title>
        <authorList>
            <person name="Banani H."/>
            <person name="Marcet-Houben M."/>
            <person name="Ballester A.R."/>
            <person name="Abbruscato P."/>
            <person name="Gonzalez-Candelas L."/>
            <person name="Gabaldon T."/>
            <person name="Spadaro D."/>
        </authorList>
    </citation>
    <scope>NUCLEOTIDE SEQUENCE [LARGE SCALE GENOMIC DNA]</scope>
    <source>
        <strain evidence="1 2">PG3</strain>
    </source>
</reference>
<comment type="caution">
    <text evidence="1">The sequence shown here is derived from an EMBL/GenBank/DDBJ whole genome shotgun (WGS) entry which is preliminary data.</text>
</comment>
<keyword evidence="2" id="KW-1185">Reference proteome</keyword>
<protein>
    <submittedName>
        <fullName evidence="1">Uncharacterized protein</fullName>
    </submittedName>
</protein>
<dbReference type="OMA" id="KLERYEW"/>
<dbReference type="AlphaFoldDB" id="A0A135LIK3"/>
<dbReference type="STRING" id="5078.A0A135LIK3"/>
<proteinExistence type="predicted"/>
<name>A0A135LIK3_PENPA</name>
<organism evidence="1 2">
    <name type="scientific">Penicillium patulum</name>
    <name type="common">Penicillium griseofulvum</name>
    <dbReference type="NCBI Taxonomy" id="5078"/>
    <lineage>
        <taxon>Eukaryota</taxon>
        <taxon>Fungi</taxon>
        <taxon>Dikarya</taxon>
        <taxon>Ascomycota</taxon>
        <taxon>Pezizomycotina</taxon>
        <taxon>Eurotiomycetes</taxon>
        <taxon>Eurotiomycetidae</taxon>
        <taxon>Eurotiales</taxon>
        <taxon>Aspergillaceae</taxon>
        <taxon>Penicillium</taxon>
    </lineage>
</organism>
<dbReference type="OrthoDB" id="76567at2759"/>
<gene>
    <name evidence="1" type="ORF">PGRI_026380</name>
</gene>
<dbReference type="RefSeq" id="XP_040647304.1">
    <property type="nucleotide sequence ID" value="XM_040790351.1"/>
</dbReference>
<evidence type="ECO:0000313" key="2">
    <source>
        <dbReference type="Proteomes" id="UP000070168"/>
    </source>
</evidence>
<evidence type="ECO:0000313" key="1">
    <source>
        <dbReference type="EMBL" id="KXG48768.1"/>
    </source>
</evidence>